<feature type="compositionally biased region" description="Basic and acidic residues" evidence="21">
    <location>
        <begin position="102"/>
        <end position="115"/>
    </location>
</feature>
<dbReference type="InterPro" id="IPR002205">
    <property type="entry name" value="Topo_IIA_dom_A"/>
</dbReference>
<evidence type="ECO:0000256" key="5">
    <source>
        <dbReference type="ARBA" id="ARBA00011080"/>
    </source>
</evidence>
<evidence type="ECO:0000256" key="14">
    <source>
        <dbReference type="ARBA" id="ARBA00023029"/>
    </source>
</evidence>
<dbReference type="FunFam" id="3.90.199.10:FF:000002">
    <property type="entry name" value="DNA topoisomerase 2"/>
    <property type="match status" value="1"/>
</dbReference>
<keyword evidence="10" id="KW-0479">Metal-binding</keyword>
<name>A0A9P7J9M4_9AGAM</name>
<dbReference type="Gene3D" id="1.10.268.10">
    <property type="entry name" value="Topoisomerase, domain 3"/>
    <property type="match status" value="1"/>
</dbReference>
<dbReference type="Proteomes" id="UP000719766">
    <property type="component" value="Unassembled WGS sequence"/>
</dbReference>
<feature type="compositionally biased region" description="Basic and acidic residues" evidence="21">
    <location>
        <begin position="1343"/>
        <end position="1357"/>
    </location>
</feature>
<dbReference type="InterPro" id="IPR001241">
    <property type="entry name" value="Topo_IIA"/>
</dbReference>
<dbReference type="FunFam" id="3.30.1490.30:FF:000001">
    <property type="entry name" value="DNA topoisomerase 2"/>
    <property type="match status" value="1"/>
</dbReference>
<keyword evidence="13" id="KW-0460">Magnesium</keyword>
<dbReference type="GO" id="GO:0003677">
    <property type="term" value="F:DNA binding"/>
    <property type="evidence" value="ECO:0007669"/>
    <property type="project" value="UniProtKB-UniRule"/>
</dbReference>
<dbReference type="PROSITE" id="PS52040">
    <property type="entry name" value="TOPO_IIA"/>
    <property type="match status" value="1"/>
</dbReference>
<dbReference type="InterPro" id="IPR013759">
    <property type="entry name" value="Topo_IIA_B_C"/>
</dbReference>
<dbReference type="PRINTS" id="PR00418">
    <property type="entry name" value="TPI2FAMILY"/>
</dbReference>
<dbReference type="GO" id="GO:0046872">
    <property type="term" value="F:metal ion binding"/>
    <property type="evidence" value="ECO:0007669"/>
    <property type="project" value="UniProtKB-KW"/>
</dbReference>
<comment type="similarity">
    <text evidence="5 20">Belongs to the type II topoisomerase family.</text>
</comment>
<evidence type="ECO:0000256" key="20">
    <source>
        <dbReference type="RuleBase" id="RU362094"/>
    </source>
</evidence>
<dbReference type="GO" id="GO:0003918">
    <property type="term" value="F:DNA topoisomerase type II (double strand cut, ATP-hydrolyzing) activity"/>
    <property type="evidence" value="ECO:0007669"/>
    <property type="project" value="UniProtKB-UniRule"/>
</dbReference>
<evidence type="ECO:0000256" key="16">
    <source>
        <dbReference type="ARBA" id="ARBA00023235"/>
    </source>
</evidence>
<organism evidence="24 25">
    <name type="scientific">Suillus plorans</name>
    <dbReference type="NCBI Taxonomy" id="116603"/>
    <lineage>
        <taxon>Eukaryota</taxon>
        <taxon>Fungi</taxon>
        <taxon>Dikarya</taxon>
        <taxon>Basidiomycota</taxon>
        <taxon>Agaricomycotina</taxon>
        <taxon>Agaricomycetes</taxon>
        <taxon>Agaricomycetidae</taxon>
        <taxon>Boletales</taxon>
        <taxon>Suillineae</taxon>
        <taxon>Suillaceae</taxon>
        <taxon>Suillus</taxon>
    </lineage>
</organism>
<dbReference type="InterPro" id="IPR013757">
    <property type="entry name" value="Topo_IIA_A_a_sf"/>
</dbReference>
<dbReference type="InterPro" id="IPR034157">
    <property type="entry name" value="TOPRIM_TopoII"/>
</dbReference>
<dbReference type="GO" id="GO:0000712">
    <property type="term" value="P:resolution of meiotic recombination intermediates"/>
    <property type="evidence" value="ECO:0007669"/>
    <property type="project" value="TreeGrafter"/>
</dbReference>
<dbReference type="InterPro" id="IPR031660">
    <property type="entry name" value="TOPRIM_C"/>
</dbReference>
<dbReference type="CDD" id="cd16930">
    <property type="entry name" value="HATPase_TopII-like"/>
    <property type="match status" value="1"/>
</dbReference>
<evidence type="ECO:0000259" key="22">
    <source>
        <dbReference type="PROSITE" id="PS50880"/>
    </source>
</evidence>
<feature type="domain" description="Toprim" evidence="22">
    <location>
        <begin position="578"/>
        <end position="692"/>
    </location>
</feature>
<feature type="compositionally biased region" description="Low complexity" evidence="21">
    <location>
        <begin position="39"/>
        <end position="54"/>
    </location>
</feature>
<sequence>MSLWFRGGHVLTRLAETVTRPRFVPIIVSFIQHQRLRPGDSFSTMSSSEGESFDLGNVSGTESEDYAPPIKKTTKAPAKKTIATKPTSKPPAKPKAVPKKKVLVDKDDNADRSAPEVDEVVDSGNESAESFKPKALAPPKKSKTASETYTKLSQLEHILKRPDSYIGSVETITVPMWTYDSENKRMVHREVKYVPGFFKIVDEILVNAADNKINDPSMDTIKVNIDVELGVISVYNNGKGIPIEMHSREKMYIPELIFGHLLSSSNYDDDEKKLTGGRNGYGAKLANIYSHEFTVDTADKNTSQKYKQTWTNNMGKVGAAKITKNGKGEEYTKVTFRPDLKRFGMQTIDEDTLSLLKRRVYDLAGTVKDVKVFLNDERLKIKNFKQYVELYLNSAAAEAAETSGGAAQGKPAVIYEQIGPRWEVAFAVSDGTFQQVSFANSIATTKGGTHVNHMADQIAKNLIAAIGKKNKGATVKPAQVKNHMWIFVNALIENPTFDSQTKETLTLTASKFGTKPALSEEFMKKVQKSTIIDHVLNWAKFKADQQIKKTDGSKRNRLTGMTKLADANNAGTKQAEKCTLILTEGDSAKALAVAGLGVVGRDNFGVFPLRGKLLNVREAKHDQIMKNEEIQNIKKIMGLQHNKEYSNVSSLRYGRLMIMTDQDHDGSHIKGLLINFLDHFYPSLLKLPNFLVEFVTPIVRVTKGNQRMDFFTIPEYEQWLEDTPDAHKWDSKYYKGLGTSKDSDARYYFSNMAKHMIPFATTQDGDRALIDLAFSKKKADDRKEWLRQFKPGTYLDHDMDEIPYSDFINRELILFSMADNVRSIPSVADGLKPGQRKVIWGCFKRKLKKEVKVAQLVGYVSEVAAYHHGEVSLTMTIVNLAQDYVGSNNLNLLLPNGQYGTRDQGGKDHASARYIFTELSALSRAVFNPADAPLLTYLKEDNDWIEPEYYMPVIPLILVNGAEGIGTGWSTTIPCYNPADIVDNLRRLMAGEEMVPMMPWWRGFKGTIKKVGDHKYDVTGIVRKINDTTVEVTELPIHKWTQSYKAELEAMIGEKGDGVIKDYKEHHDNVNIHFVISMAAKDLEKAEEQGLTEFFKLTSKINTSNMMAFNFEGKIQKYASPEEIIEEFYPQRLAYYQKRKDYLANELQTQFERLSNQARFVKMIVDKELVVSNRKKNDLMAELRRLKFRPFPKVTKAKAAGETEDVVRPEDEEDEVEETVKDVGTTDYDYLLGMAIWSLTKEKIDRLMQQAADKDTELLALLERSPNDLWNEDLDTFLKEWEKSCQEFENKSLLDANGKKIKKKQATLEHRKSLSGRKKVKADSDSEFEMVPATQAKGKGKAKAKEEPLKRKSTKVEEDSDEDYIKPAAKKTKTAQAPVTDFFDKKPPGPSEPKKPVARKPSNKPAPAKKAVAKKESDDEIIIASDSDAPPAPPKRPARPKTKKYIEIESDSVSETEDVSMFEED</sequence>
<evidence type="ECO:0000256" key="3">
    <source>
        <dbReference type="ARBA" id="ARBA00001946"/>
    </source>
</evidence>
<comment type="subcellular location">
    <subcellularLocation>
        <location evidence="4">Nucleus</location>
    </subcellularLocation>
</comment>
<protein>
    <recommendedName>
        <fullName evidence="8 20">DNA topoisomerase 2</fullName>
        <ecNumber evidence="7 20">5.6.2.2</ecNumber>
    </recommendedName>
</protein>
<dbReference type="SMART" id="SM00434">
    <property type="entry name" value="TOP4c"/>
    <property type="match status" value="1"/>
</dbReference>
<dbReference type="GeneID" id="64594925"/>
<dbReference type="SUPFAM" id="SSF56719">
    <property type="entry name" value="Type II DNA topoisomerase"/>
    <property type="match status" value="1"/>
</dbReference>
<dbReference type="RefSeq" id="XP_041167596.1">
    <property type="nucleotide sequence ID" value="XM_041301161.1"/>
</dbReference>
<dbReference type="InterPro" id="IPR013758">
    <property type="entry name" value="Topo_IIA_A/C_ab"/>
</dbReference>
<feature type="active site" description="O-(5'-phospho-DNA)-tyrosine intermediate" evidence="19">
    <location>
        <position position="914"/>
    </location>
</feature>
<evidence type="ECO:0000256" key="10">
    <source>
        <dbReference type="ARBA" id="ARBA00022723"/>
    </source>
</evidence>
<dbReference type="InterPro" id="IPR018522">
    <property type="entry name" value="TopoIIA_CS"/>
</dbReference>
<dbReference type="FunFam" id="3.30.230.10:FF:000008">
    <property type="entry name" value="DNA topoisomerase 2"/>
    <property type="match status" value="1"/>
</dbReference>
<evidence type="ECO:0000256" key="12">
    <source>
        <dbReference type="ARBA" id="ARBA00022840"/>
    </source>
</evidence>
<dbReference type="Gene3D" id="3.90.199.10">
    <property type="entry name" value="Topoisomerase II, domain 5"/>
    <property type="match status" value="1"/>
</dbReference>
<evidence type="ECO:0000256" key="21">
    <source>
        <dbReference type="SAM" id="MobiDB-lite"/>
    </source>
</evidence>
<dbReference type="EC" id="5.6.2.2" evidence="7 20"/>
<evidence type="ECO:0000256" key="13">
    <source>
        <dbReference type="ARBA" id="ARBA00022842"/>
    </source>
</evidence>
<keyword evidence="14 19" id="KW-0799">Topoisomerase</keyword>
<evidence type="ECO:0000256" key="15">
    <source>
        <dbReference type="ARBA" id="ARBA00023125"/>
    </source>
</evidence>
<dbReference type="Gene3D" id="3.40.50.670">
    <property type="match status" value="1"/>
</dbReference>
<dbReference type="GO" id="GO:0005524">
    <property type="term" value="F:ATP binding"/>
    <property type="evidence" value="ECO:0007669"/>
    <property type="project" value="UniProtKB-UniRule"/>
</dbReference>
<reference evidence="24" key="1">
    <citation type="journal article" date="2020" name="New Phytol.">
        <title>Comparative genomics reveals dynamic genome evolution in host specialist ectomycorrhizal fungi.</title>
        <authorList>
            <person name="Lofgren L.A."/>
            <person name="Nguyen N.H."/>
            <person name="Vilgalys R."/>
            <person name="Ruytinx J."/>
            <person name="Liao H.L."/>
            <person name="Branco S."/>
            <person name="Kuo A."/>
            <person name="LaButti K."/>
            <person name="Lipzen A."/>
            <person name="Andreopoulos W."/>
            <person name="Pangilinan J."/>
            <person name="Riley R."/>
            <person name="Hundley H."/>
            <person name="Na H."/>
            <person name="Barry K."/>
            <person name="Grigoriev I.V."/>
            <person name="Stajich J.E."/>
            <person name="Kennedy P.G."/>
        </authorList>
    </citation>
    <scope>NUCLEOTIDE SEQUENCE</scope>
    <source>
        <strain evidence="24">S12</strain>
    </source>
</reference>
<dbReference type="PANTHER" id="PTHR10169:SF38">
    <property type="entry name" value="DNA TOPOISOMERASE 2"/>
    <property type="match status" value="1"/>
</dbReference>
<dbReference type="CDD" id="cd03365">
    <property type="entry name" value="TOPRIM_TopoIIA"/>
    <property type="match status" value="1"/>
</dbReference>
<dbReference type="CDD" id="cd00187">
    <property type="entry name" value="TOP4c"/>
    <property type="match status" value="1"/>
</dbReference>
<evidence type="ECO:0000256" key="1">
    <source>
        <dbReference type="ARBA" id="ARBA00000185"/>
    </source>
</evidence>
<dbReference type="InterPro" id="IPR013760">
    <property type="entry name" value="Topo_IIA-like_dom_sf"/>
</dbReference>
<dbReference type="InterPro" id="IPR006171">
    <property type="entry name" value="TOPRIM_dom"/>
</dbReference>
<evidence type="ECO:0000259" key="23">
    <source>
        <dbReference type="PROSITE" id="PS52040"/>
    </source>
</evidence>
<dbReference type="GO" id="GO:0005634">
    <property type="term" value="C:nucleus"/>
    <property type="evidence" value="ECO:0007669"/>
    <property type="project" value="UniProtKB-SubCell"/>
</dbReference>
<keyword evidence="12 20" id="KW-0067">ATP-binding</keyword>
<comment type="caution">
    <text evidence="24">The sequence shown here is derived from an EMBL/GenBank/DDBJ whole genome shotgun (WGS) entry which is preliminary data.</text>
</comment>
<evidence type="ECO:0000256" key="6">
    <source>
        <dbReference type="ARBA" id="ARBA00011738"/>
    </source>
</evidence>
<dbReference type="SUPFAM" id="SSF55874">
    <property type="entry name" value="ATPase domain of HSP90 chaperone/DNA topoisomerase II/histidine kinase"/>
    <property type="match status" value="1"/>
</dbReference>
<dbReference type="Gene3D" id="3.30.230.10">
    <property type="match status" value="1"/>
</dbReference>
<evidence type="ECO:0000256" key="17">
    <source>
        <dbReference type="ARBA" id="ARBA00023242"/>
    </source>
</evidence>
<comment type="function">
    <text evidence="18 20">Control of topological states of DNA by transient breakage and subsequent rejoining of DNA strands. Topoisomerase II makes double-strand breaks.</text>
</comment>
<feature type="region of interest" description="Disordered" evidence="21">
    <location>
        <begin position="1301"/>
        <end position="1465"/>
    </location>
</feature>
<feature type="domain" description="Topo IIA-type catalytic" evidence="23">
    <location>
        <begin position="824"/>
        <end position="1274"/>
    </location>
</feature>
<keyword evidence="16 19" id="KW-0413">Isomerase</keyword>
<dbReference type="InterPro" id="IPR050634">
    <property type="entry name" value="DNA_Topoisomerase_II"/>
</dbReference>
<evidence type="ECO:0000256" key="4">
    <source>
        <dbReference type="ARBA" id="ARBA00004123"/>
    </source>
</evidence>
<dbReference type="Pfam" id="PF01751">
    <property type="entry name" value="Toprim"/>
    <property type="match status" value="1"/>
</dbReference>
<dbReference type="FunFam" id="3.30.565.10:FF:000004">
    <property type="entry name" value="DNA topoisomerase 2"/>
    <property type="match status" value="1"/>
</dbReference>
<dbReference type="SMART" id="SM00387">
    <property type="entry name" value="HATPase_c"/>
    <property type="match status" value="1"/>
</dbReference>
<dbReference type="Gene3D" id="3.30.565.10">
    <property type="entry name" value="Histidine kinase-like ATPase, C-terminal domain"/>
    <property type="match status" value="1"/>
</dbReference>
<comment type="cofactor">
    <cofactor evidence="2">
        <name>Ca(2+)</name>
        <dbReference type="ChEBI" id="CHEBI:29108"/>
    </cofactor>
</comment>
<keyword evidence="25" id="KW-1185">Reference proteome</keyword>
<dbReference type="CDD" id="cd03481">
    <property type="entry name" value="TopoIIA_Trans_ScTopoIIA"/>
    <property type="match status" value="1"/>
</dbReference>
<dbReference type="Pfam" id="PF00521">
    <property type="entry name" value="DNA_topoisoIV"/>
    <property type="match status" value="1"/>
</dbReference>
<feature type="compositionally biased region" description="Basic and acidic residues" evidence="21">
    <location>
        <begin position="1382"/>
        <end position="1395"/>
    </location>
</feature>
<comment type="subunit">
    <text evidence="6 20">Homodimer.</text>
</comment>
<gene>
    <name evidence="24" type="ORF">HD556DRAFT_1316686</name>
</gene>
<evidence type="ECO:0000313" key="25">
    <source>
        <dbReference type="Proteomes" id="UP000719766"/>
    </source>
</evidence>
<dbReference type="Pfam" id="PF00204">
    <property type="entry name" value="DNA_gyraseB"/>
    <property type="match status" value="1"/>
</dbReference>
<dbReference type="PROSITE" id="PS00177">
    <property type="entry name" value="TOPOISOMERASE_II"/>
    <property type="match status" value="1"/>
</dbReference>
<dbReference type="Pfam" id="PF16898">
    <property type="entry name" value="TOPRIM_C"/>
    <property type="match status" value="1"/>
</dbReference>
<evidence type="ECO:0000256" key="7">
    <source>
        <dbReference type="ARBA" id="ARBA00012895"/>
    </source>
</evidence>
<dbReference type="SMART" id="SM00433">
    <property type="entry name" value="TOP2c"/>
    <property type="match status" value="1"/>
</dbReference>
<evidence type="ECO:0000256" key="11">
    <source>
        <dbReference type="ARBA" id="ARBA00022741"/>
    </source>
</evidence>
<dbReference type="InterPro" id="IPR001154">
    <property type="entry name" value="TopoII_euk"/>
</dbReference>
<evidence type="ECO:0000256" key="9">
    <source>
        <dbReference type="ARBA" id="ARBA00022553"/>
    </source>
</evidence>
<evidence type="ECO:0000256" key="8">
    <source>
        <dbReference type="ARBA" id="ARBA00019635"/>
    </source>
</evidence>
<evidence type="ECO:0000256" key="2">
    <source>
        <dbReference type="ARBA" id="ARBA00001913"/>
    </source>
</evidence>
<dbReference type="Gene3D" id="3.30.1360.40">
    <property type="match status" value="1"/>
</dbReference>
<feature type="region of interest" description="Disordered" evidence="21">
    <location>
        <begin position="38"/>
        <end position="145"/>
    </location>
</feature>
<dbReference type="InterPro" id="IPR014721">
    <property type="entry name" value="Ribsml_uS5_D2-typ_fold_subgr"/>
</dbReference>
<dbReference type="EMBL" id="JABBWE010000001">
    <property type="protein sequence ID" value="KAG1809931.1"/>
    <property type="molecule type" value="Genomic_DNA"/>
</dbReference>
<evidence type="ECO:0000313" key="24">
    <source>
        <dbReference type="EMBL" id="KAG1809931.1"/>
    </source>
</evidence>
<dbReference type="InterPro" id="IPR013506">
    <property type="entry name" value="Topo_IIA_bsu_dom2"/>
</dbReference>
<dbReference type="GO" id="GO:0000819">
    <property type="term" value="P:sister chromatid segregation"/>
    <property type="evidence" value="ECO:0007669"/>
    <property type="project" value="TreeGrafter"/>
</dbReference>
<dbReference type="Pfam" id="PF02518">
    <property type="entry name" value="HATPase_c"/>
    <property type="match status" value="1"/>
</dbReference>
<accession>A0A9P7J9M4</accession>
<dbReference type="FunFam" id="3.30.1360.40:FF:000003">
    <property type="entry name" value="DNA topoisomerase 2"/>
    <property type="match status" value="1"/>
</dbReference>
<dbReference type="GO" id="GO:0006265">
    <property type="term" value="P:DNA topological change"/>
    <property type="evidence" value="ECO:0007669"/>
    <property type="project" value="UniProtKB-UniRule"/>
</dbReference>
<evidence type="ECO:0000256" key="18">
    <source>
        <dbReference type="ARBA" id="ARBA00053943"/>
    </source>
</evidence>
<dbReference type="PANTHER" id="PTHR10169">
    <property type="entry name" value="DNA TOPOISOMERASE/GYRASE"/>
    <property type="match status" value="1"/>
</dbReference>
<evidence type="ECO:0000256" key="19">
    <source>
        <dbReference type="PROSITE-ProRule" id="PRU01384"/>
    </source>
</evidence>
<comment type="cofactor">
    <cofactor evidence="3">
        <name>Mg(2+)</name>
        <dbReference type="ChEBI" id="CHEBI:18420"/>
    </cofactor>
</comment>
<keyword evidence="9" id="KW-0597">Phosphoprotein</keyword>
<keyword evidence="17" id="KW-0539">Nucleus</keyword>
<feature type="compositionally biased region" description="Acidic residues" evidence="21">
    <location>
        <begin position="1448"/>
        <end position="1465"/>
    </location>
</feature>
<proteinExistence type="inferred from homology"/>
<comment type="catalytic activity">
    <reaction evidence="1 19 20">
        <text>ATP-dependent breakage, passage and rejoining of double-stranded DNA.</text>
        <dbReference type="EC" id="5.6.2.2"/>
    </reaction>
</comment>
<dbReference type="PRINTS" id="PR01158">
    <property type="entry name" value="TOPISMRASEII"/>
</dbReference>
<dbReference type="FunFam" id="3.40.50.670:FF:000001">
    <property type="entry name" value="DNA topoisomerase 2"/>
    <property type="match status" value="2"/>
</dbReference>
<keyword evidence="11 20" id="KW-0547">Nucleotide-binding</keyword>
<dbReference type="InterPro" id="IPR020568">
    <property type="entry name" value="Ribosomal_Su5_D2-typ_SF"/>
</dbReference>
<keyword evidence="15 19" id="KW-0238">DNA-binding</keyword>
<dbReference type="Gene3D" id="3.30.1490.30">
    <property type="match status" value="1"/>
</dbReference>
<dbReference type="FunFam" id="1.10.268.10:FF:000003">
    <property type="entry name" value="DNA topoisomerase 2"/>
    <property type="match status" value="1"/>
</dbReference>
<dbReference type="SUPFAM" id="SSF54211">
    <property type="entry name" value="Ribosomal protein S5 domain 2-like"/>
    <property type="match status" value="1"/>
</dbReference>
<dbReference type="PROSITE" id="PS50880">
    <property type="entry name" value="TOPRIM"/>
    <property type="match status" value="1"/>
</dbReference>
<dbReference type="InterPro" id="IPR036890">
    <property type="entry name" value="HATPase_C_sf"/>
</dbReference>
<dbReference type="OrthoDB" id="276498at2759"/>
<dbReference type="InterPro" id="IPR003594">
    <property type="entry name" value="HATPase_dom"/>
</dbReference>